<evidence type="ECO:0000313" key="6">
    <source>
        <dbReference type="Proteomes" id="UP000515472"/>
    </source>
</evidence>
<evidence type="ECO:0000256" key="4">
    <source>
        <dbReference type="SAM" id="Coils"/>
    </source>
</evidence>
<evidence type="ECO:0000256" key="2">
    <source>
        <dbReference type="ARBA" id="ARBA00007703"/>
    </source>
</evidence>
<reference evidence="5 6" key="1">
    <citation type="submission" date="2020-06" db="EMBL/GenBank/DDBJ databases">
        <title>Interaction of electrochemicaly active bacteria, Geobacter bremensis R4 on different carbon anode.</title>
        <authorList>
            <person name="Meng L."/>
            <person name="Yoshida N."/>
        </authorList>
    </citation>
    <scope>NUCLEOTIDE SEQUENCE [LARGE SCALE GENOMIC DNA]</scope>
    <source>
        <strain evidence="5 6">R4</strain>
    </source>
</reference>
<gene>
    <name evidence="5" type="ORF">GEOBRER4_n3791</name>
</gene>
<evidence type="ECO:0000256" key="3">
    <source>
        <dbReference type="ARBA" id="ARBA00022795"/>
    </source>
</evidence>
<dbReference type="KEGG" id="gbn:GEOBRER4_36460"/>
<keyword evidence="6" id="KW-1185">Reference proteome</keyword>
<proteinExistence type="inferred from homology"/>
<dbReference type="Proteomes" id="UP000515472">
    <property type="component" value="Chromosome"/>
</dbReference>
<evidence type="ECO:0008006" key="7">
    <source>
        <dbReference type="Google" id="ProtNLM"/>
    </source>
</evidence>
<comment type="function">
    <text evidence="1">Required for the efficient initiation of filament assembly.</text>
</comment>
<feature type="coiled-coil region" evidence="4">
    <location>
        <begin position="9"/>
        <end position="58"/>
    </location>
</feature>
<dbReference type="InterPro" id="IPR036679">
    <property type="entry name" value="FlgN-like_sf"/>
</dbReference>
<dbReference type="Pfam" id="PF05130">
    <property type="entry name" value="FlgN"/>
    <property type="match status" value="1"/>
</dbReference>
<dbReference type="SUPFAM" id="SSF140566">
    <property type="entry name" value="FlgN-like"/>
    <property type="match status" value="1"/>
</dbReference>
<dbReference type="GO" id="GO:0044780">
    <property type="term" value="P:bacterial-type flagellum assembly"/>
    <property type="evidence" value="ECO:0007669"/>
    <property type="project" value="InterPro"/>
</dbReference>
<keyword evidence="4" id="KW-0175">Coiled coil</keyword>
<name>A0A6S6MAN4_9BACT</name>
<sequence>MTQHARELVEALSDQEALLERMLQVLDEERRCILGRELERLEQQVLQKKELFLALEEEGLRCAKLVQAMALELELPEAQSLTPVLEKVAEPEKGTILSWQRRVLELGSQLEKRLALNADLLQGALQTVTGTLDFFARIFNNSNTYGYGGNLVGSGGAQPRIICREA</sequence>
<comment type="similarity">
    <text evidence="2">Belongs to the FlgN family.</text>
</comment>
<accession>A0A6S6MAN4</accession>
<protein>
    <recommendedName>
        <fullName evidence="7">Flagellar biosynthesis protein FlgN</fullName>
    </recommendedName>
</protein>
<evidence type="ECO:0000313" key="5">
    <source>
        <dbReference type="EMBL" id="BCG48896.1"/>
    </source>
</evidence>
<organism evidence="5 6">
    <name type="scientific">Citrifermentans bremense</name>
    <dbReference type="NCBI Taxonomy" id="60035"/>
    <lineage>
        <taxon>Bacteria</taxon>
        <taxon>Pseudomonadati</taxon>
        <taxon>Thermodesulfobacteriota</taxon>
        <taxon>Desulfuromonadia</taxon>
        <taxon>Geobacterales</taxon>
        <taxon>Geobacteraceae</taxon>
        <taxon>Citrifermentans</taxon>
    </lineage>
</organism>
<dbReference type="InterPro" id="IPR007809">
    <property type="entry name" value="FlgN-like"/>
</dbReference>
<dbReference type="EMBL" id="AP023213">
    <property type="protein sequence ID" value="BCG48896.1"/>
    <property type="molecule type" value="Genomic_DNA"/>
</dbReference>
<evidence type="ECO:0000256" key="1">
    <source>
        <dbReference type="ARBA" id="ARBA00002397"/>
    </source>
</evidence>
<dbReference type="Gene3D" id="1.20.58.300">
    <property type="entry name" value="FlgN-like"/>
    <property type="match status" value="1"/>
</dbReference>
<dbReference type="RefSeq" id="WP_185243501.1">
    <property type="nucleotide sequence ID" value="NZ_AP023213.1"/>
</dbReference>
<keyword evidence="3" id="KW-1005">Bacterial flagellum biogenesis</keyword>
<dbReference type="AlphaFoldDB" id="A0A6S6MAN4"/>